<organism evidence="3 4">
    <name type="scientific">Paracoccus fistulariae</name>
    <dbReference type="NCBI Taxonomy" id="658446"/>
    <lineage>
        <taxon>Bacteria</taxon>
        <taxon>Pseudomonadati</taxon>
        <taxon>Pseudomonadota</taxon>
        <taxon>Alphaproteobacteria</taxon>
        <taxon>Rhodobacterales</taxon>
        <taxon>Paracoccaceae</taxon>
        <taxon>Paracoccus</taxon>
    </lineage>
</organism>
<keyword evidence="4" id="KW-1185">Reference proteome</keyword>
<proteinExistence type="predicted"/>
<feature type="compositionally biased region" description="Low complexity" evidence="1">
    <location>
        <begin position="95"/>
        <end position="105"/>
    </location>
</feature>
<feature type="region of interest" description="Disordered" evidence="1">
    <location>
        <begin position="25"/>
        <end position="152"/>
    </location>
</feature>
<dbReference type="Proteomes" id="UP001219349">
    <property type="component" value="Chromosome"/>
</dbReference>
<sequence length="152" mass="15019">MIGSSSAAAIAAAFTLVLMSGPAVAQSDDAPTRQPDAQTTMPAAEQPMDQAATDASPPATRDAPGEMNAKSKGSNDCANPAGQAEPATEAKPEADGTAPANAGNTGFTGGLGGSQMGTNPQGAIEESTTWHSPTARGLDLKGRPEPVPASDC</sequence>
<evidence type="ECO:0000256" key="1">
    <source>
        <dbReference type="SAM" id="MobiDB-lite"/>
    </source>
</evidence>
<reference evidence="3 4" key="1">
    <citation type="submission" date="2021-01" db="EMBL/GenBank/DDBJ databases">
        <title>Biogeographic distribution of Paracoccus.</title>
        <authorList>
            <person name="Hollensteiner J."/>
            <person name="Leineberger J."/>
            <person name="Brinkhoff T."/>
            <person name="Daniel R."/>
        </authorList>
    </citation>
    <scope>NUCLEOTIDE SEQUENCE [LARGE SCALE GENOMIC DNA]</scope>
    <source>
        <strain evidence="3 4">KCTC 22803</strain>
    </source>
</reference>
<evidence type="ECO:0000256" key="2">
    <source>
        <dbReference type="SAM" id="SignalP"/>
    </source>
</evidence>
<evidence type="ECO:0000313" key="4">
    <source>
        <dbReference type="Proteomes" id="UP001219349"/>
    </source>
</evidence>
<gene>
    <name evidence="3" type="ORF">JHX87_00315</name>
</gene>
<evidence type="ECO:0008006" key="5">
    <source>
        <dbReference type="Google" id="ProtNLM"/>
    </source>
</evidence>
<feature type="compositionally biased region" description="Gly residues" evidence="1">
    <location>
        <begin position="106"/>
        <end position="115"/>
    </location>
</feature>
<name>A0ABY7SPI4_9RHOB</name>
<feature type="chain" id="PRO_5046289954" description="Secreted protein" evidence="2">
    <location>
        <begin position="26"/>
        <end position="152"/>
    </location>
</feature>
<feature type="signal peptide" evidence="2">
    <location>
        <begin position="1"/>
        <end position="25"/>
    </location>
</feature>
<evidence type="ECO:0000313" key="3">
    <source>
        <dbReference type="EMBL" id="WCR08896.1"/>
    </source>
</evidence>
<keyword evidence="2" id="KW-0732">Signal</keyword>
<dbReference type="EMBL" id="CP067136">
    <property type="protein sequence ID" value="WCR08896.1"/>
    <property type="molecule type" value="Genomic_DNA"/>
</dbReference>
<protein>
    <recommendedName>
        <fullName evidence="5">Secreted protein</fullName>
    </recommendedName>
</protein>
<accession>A0ABY7SPI4</accession>